<organism evidence="4 5">
    <name type="scientific">Halorussus limi</name>
    <dbReference type="NCBI Taxonomy" id="2938695"/>
    <lineage>
        <taxon>Archaea</taxon>
        <taxon>Methanobacteriati</taxon>
        <taxon>Methanobacteriota</taxon>
        <taxon>Stenosarchaea group</taxon>
        <taxon>Halobacteria</taxon>
        <taxon>Halobacteriales</taxon>
        <taxon>Haladaptataceae</taxon>
        <taxon>Halorussus</taxon>
    </lineage>
</organism>
<dbReference type="InterPro" id="IPR025403">
    <property type="entry name" value="TgpA-like_C"/>
</dbReference>
<evidence type="ECO:0000313" key="4">
    <source>
        <dbReference type="EMBL" id="UPV76845.1"/>
    </source>
</evidence>
<evidence type="ECO:0000256" key="2">
    <source>
        <dbReference type="SAM" id="Phobius"/>
    </source>
</evidence>
<evidence type="ECO:0000256" key="1">
    <source>
        <dbReference type="SAM" id="MobiDB-lite"/>
    </source>
</evidence>
<feature type="transmembrane region" description="Helical" evidence="2">
    <location>
        <begin position="172"/>
        <end position="190"/>
    </location>
</feature>
<keyword evidence="2" id="KW-0472">Membrane</keyword>
<feature type="domain" description="Protein-glutamine gamma-glutamyltransferase-like C-terminal" evidence="3">
    <location>
        <begin position="227"/>
        <end position="292"/>
    </location>
</feature>
<keyword evidence="2" id="KW-1133">Transmembrane helix</keyword>
<feature type="region of interest" description="Disordered" evidence="1">
    <location>
        <begin position="40"/>
        <end position="152"/>
    </location>
</feature>
<dbReference type="GeneID" id="72187627"/>
<keyword evidence="4" id="KW-0614">Plasmid</keyword>
<sequence>MKADSVLTVVVALCCVLAIGATSTTLDSTVSTDPEEVTNFDYDKVPIGTGQAKKLDDAIDGGRSASGQSGSGKDASSESGSSGDEKVQAAKAGDAAENGDFTRSASGGDGGRQDQAAGSGENQHSKQSGGSGNEMQQSGGANSQSGEGNGTGIRDQTLLERLLSLLRDLLDLLSNLLPYLVLAVLFGAAVRYRDRILARISPGETEDGDESEAAADREPDPQNDIAAAWFEMVERLDLADRRDLTPRECAAAAKRRGVDDETARKLTALFEEVRYGGARVTDERRRRAERTLDSVRSQLEVRQ</sequence>
<protein>
    <submittedName>
        <fullName evidence="4">DUF4129 domain-containing protein</fullName>
    </submittedName>
</protein>
<evidence type="ECO:0000313" key="5">
    <source>
        <dbReference type="Proteomes" id="UP000830729"/>
    </source>
</evidence>
<dbReference type="Proteomes" id="UP000830729">
    <property type="component" value="Plasmid unnamed2"/>
</dbReference>
<name>A0A8U0I0E7_9EURY</name>
<dbReference type="RefSeq" id="WP_248652878.1">
    <property type="nucleotide sequence ID" value="NZ_CP096661.1"/>
</dbReference>
<proteinExistence type="predicted"/>
<geneLocation type="plasmid" evidence="4 5">
    <name>unnamed2</name>
</geneLocation>
<gene>
    <name evidence="4" type="ORF">M0R89_20470</name>
</gene>
<keyword evidence="5" id="KW-1185">Reference proteome</keyword>
<evidence type="ECO:0000259" key="3">
    <source>
        <dbReference type="Pfam" id="PF13559"/>
    </source>
</evidence>
<dbReference type="Pfam" id="PF13559">
    <property type="entry name" value="DUF4129"/>
    <property type="match status" value="1"/>
</dbReference>
<reference evidence="4 5" key="1">
    <citation type="submission" date="2022-04" db="EMBL/GenBank/DDBJ databases">
        <title>Diverse halophilic archaea isolated from saline environments.</title>
        <authorList>
            <person name="Cui H.-L."/>
        </authorList>
    </citation>
    <scope>NUCLEOTIDE SEQUENCE [LARGE SCALE GENOMIC DNA]</scope>
    <source>
        <strain evidence="4 5">XZYJT49</strain>
        <plasmid evidence="4 5">unnamed2</plasmid>
    </source>
</reference>
<feature type="compositionally biased region" description="Low complexity" evidence="1">
    <location>
        <begin position="61"/>
        <end position="82"/>
    </location>
</feature>
<dbReference type="KEGG" id="halx:M0R89_20470"/>
<feature type="compositionally biased region" description="Polar residues" evidence="1">
    <location>
        <begin position="121"/>
        <end position="146"/>
    </location>
</feature>
<dbReference type="EMBL" id="CP096661">
    <property type="protein sequence ID" value="UPV76845.1"/>
    <property type="molecule type" value="Genomic_DNA"/>
</dbReference>
<dbReference type="AlphaFoldDB" id="A0A8U0I0E7"/>
<accession>A0A8U0I0E7</accession>
<keyword evidence="2" id="KW-0812">Transmembrane</keyword>